<evidence type="ECO:0000259" key="3">
    <source>
        <dbReference type="Pfam" id="PF00464"/>
    </source>
</evidence>
<dbReference type="EC" id="2.1.2.1" evidence="4"/>
<protein>
    <submittedName>
        <fullName evidence="4">Serine hydroxymethyltransferase (GlyA, SHMT)</fullName>
        <ecNumber evidence="4">2.1.2.1</ecNumber>
    </submittedName>
</protein>
<dbReference type="GO" id="GO:0005737">
    <property type="term" value="C:cytoplasm"/>
    <property type="evidence" value="ECO:0007669"/>
    <property type="project" value="TreeGrafter"/>
</dbReference>
<evidence type="ECO:0000313" key="4">
    <source>
        <dbReference type="EMBL" id="AIF22663.1"/>
    </source>
</evidence>
<dbReference type="GO" id="GO:0046653">
    <property type="term" value="P:tetrahydrofolate metabolic process"/>
    <property type="evidence" value="ECO:0007669"/>
    <property type="project" value="TreeGrafter"/>
</dbReference>
<dbReference type="GO" id="GO:0004372">
    <property type="term" value="F:glycine hydroxymethyltransferase activity"/>
    <property type="evidence" value="ECO:0007669"/>
    <property type="project" value="UniProtKB-EC"/>
</dbReference>
<sequence>MKKQGKLPKIAMFGGSVFLFPHPVKELTDFLKSYNMHINYDAAHVAGLIAGGKFQDPLREGVDTMTMSTHKTLFGPQGGLVLASAKDAEAIKKQFFQDLPVLITYITWLQRRLRLQKHWSLEKTMLHKRSKMQKR</sequence>
<dbReference type="PANTHER" id="PTHR11680">
    <property type="entry name" value="SERINE HYDROXYMETHYLTRANSFERASE"/>
    <property type="match status" value="1"/>
</dbReference>
<comment type="cofactor">
    <cofactor evidence="1">
        <name>pyridoxal 5'-phosphate</name>
        <dbReference type="ChEBI" id="CHEBI:597326"/>
    </cofactor>
</comment>
<dbReference type="Gene3D" id="3.40.640.10">
    <property type="entry name" value="Type I PLP-dependent aspartate aminotransferase-like (Major domain)"/>
    <property type="match status" value="1"/>
</dbReference>
<dbReference type="PANTHER" id="PTHR11680:SF35">
    <property type="entry name" value="SERINE HYDROXYMETHYLTRANSFERASE 1"/>
    <property type="match status" value="1"/>
</dbReference>
<dbReference type="GO" id="GO:0032259">
    <property type="term" value="P:methylation"/>
    <property type="evidence" value="ECO:0007669"/>
    <property type="project" value="UniProtKB-KW"/>
</dbReference>
<dbReference type="InterPro" id="IPR049943">
    <property type="entry name" value="Ser_HO-MeTrfase-like"/>
</dbReference>
<keyword evidence="4" id="KW-0808">Transferase</keyword>
<organism evidence="4">
    <name type="scientific">uncultured marine thaumarchaeote SAT1000_10_C05</name>
    <dbReference type="NCBI Taxonomy" id="1456372"/>
    <lineage>
        <taxon>Archaea</taxon>
        <taxon>Nitrososphaerota</taxon>
        <taxon>environmental samples</taxon>
    </lineage>
</organism>
<dbReference type="SUPFAM" id="SSF53383">
    <property type="entry name" value="PLP-dependent transferases"/>
    <property type="match status" value="1"/>
</dbReference>
<name>A0A075I9A9_9ARCH</name>
<dbReference type="AlphaFoldDB" id="A0A075I9A9"/>
<evidence type="ECO:0000256" key="1">
    <source>
        <dbReference type="ARBA" id="ARBA00001933"/>
    </source>
</evidence>
<keyword evidence="2" id="KW-0663">Pyridoxal phosphate</keyword>
<feature type="domain" description="Serine hydroxymethyltransferase-like" evidence="3">
    <location>
        <begin position="7"/>
        <end position="93"/>
    </location>
</feature>
<dbReference type="Pfam" id="PF00464">
    <property type="entry name" value="SHMT"/>
    <property type="match status" value="1"/>
</dbReference>
<reference evidence="4" key="1">
    <citation type="journal article" date="2014" name="Genome Biol. Evol.">
        <title>Pangenome evidence for extensive interdomain horizontal transfer affecting lineage core and shell genes in uncultured planktonic thaumarchaeota and euryarchaeota.</title>
        <authorList>
            <person name="Deschamps P."/>
            <person name="Zivanovic Y."/>
            <person name="Moreira D."/>
            <person name="Rodriguez-Valera F."/>
            <person name="Lopez-Garcia P."/>
        </authorList>
    </citation>
    <scope>NUCLEOTIDE SEQUENCE</scope>
</reference>
<dbReference type="GO" id="GO:0019264">
    <property type="term" value="P:glycine biosynthetic process from serine"/>
    <property type="evidence" value="ECO:0007669"/>
    <property type="project" value="TreeGrafter"/>
</dbReference>
<dbReference type="InterPro" id="IPR039429">
    <property type="entry name" value="SHMT-like_dom"/>
</dbReference>
<keyword evidence="4" id="KW-0489">Methyltransferase</keyword>
<proteinExistence type="predicted"/>
<accession>A0A075I9A9</accession>
<dbReference type="EMBL" id="KF901214">
    <property type="protein sequence ID" value="AIF22663.1"/>
    <property type="molecule type" value="Genomic_DNA"/>
</dbReference>
<dbReference type="InterPro" id="IPR015421">
    <property type="entry name" value="PyrdxlP-dep_Trfase_major"/>
</dbReference>
<dbReference type="GO" id="GO:0030170">
    <property type="term" value="F:pyridoxal phosphate binding"/>
    <property type="evidence" value="ECO:0007669"/>
    <property type="project" value="TreeGrafter"/>
</dbReference>
<evidence type="ECO:0000256" key="2">
    <source>
        <dbReference type="ARBA" id="ARBA00022898"/>
    </source>
</evidence>
<dbReference type="InterPro" id="IPR015424">
    <property type="entry name" value="PyrdxlP-dep_Trfase"/>
</dbReference>
<dbReference type="GO" id="GO:0008168">
    <property type="term" value="F:methyltransferase activity"/>
    <property type="evidence" value="ECO:0007669"/>
    <property type="project" value="UniProtKB-KW"/>
</dbReference>
<gene>
    <name evidence="4" type="primary">SHMT</name>
    <name evidence="4" type="synonym">glyA</name>
</gene>